<dbReference type="Proteomes" id="UP000758603">
    <property type="component" value="Unassembled WGS sequence"/>
</dbReference>
<dbReference type="RefSeq" id="XP_045959810.1">
    <property type="nucleotide sequence ID" value="XM_046108782.1"/>
</dbReference>
<dbReference type="EMBL" id="JAGPXC010000003">
    <property type="protein sequence ID" value="KAH6655545.1"/>
    <property type="molecule type" value="Genomic_DNA"/>
</dbReference>
<evidence type="ECO:0000313" key="1">
    <source>
        <dbReference type="EMBL" id="KAH6655545.1"/>
    </source>
</evidence>
<comment type="caution">
    <text evidence="1">The sequence shown here is derived from an EMBL/GenBank/DDBJ whole genome shotgun (WGS) entry which is preliminary data.</text>
</comment>
<sequence>MWTSLKEREQLLQRISLLALLGGIREGLKANDLVASSSGHSILTIMQEAEVASDLAFLCRRRPDPQSVAAIGIEEDFNGEGVVVRLCFNGRALYNIEYGLKMICRLLEKAAQRQNPETQDIEELLINVVKLDVSRIISRVVPSRRSSQHALLQKVLQNPQKDTDGSSPQLFQGLRNFLQLCLSVKRQDTGQNELLGEIIKGAYDITLHPELSASVAHVCPDRESSERIENMLSKLGQYFRATRRLILAARRKQCRLFRCIRVETFQIEVPASVRVSSPPAAAIPLVSDLSSHIDHSNLLRRYQGSKIKASDALIKRLNGTRSAIKVHAEIKLLFFYEMHPDITRPRIIAANKSSCYLCDLFIKVHGAFQVTSTYGMLQERWILPEWCSVPSDAAGRLRDVVKSFNAILDLELSRTLRGRVRGPDPLQSLIALSAKWSEISWSSNSNAAISTTISPDTEATTLLVEDISLSPTDCVRRQLGCINDCFSLHFYDNYLVLSVEITHIEARQDLLFLEVSLSEWKDEAERKRNGIPVIDLVGIKEGGSGTFRTYQTASGSTVYVSSGKLTACISVYRKKWPGRLSAEVL</sequence>
<evidence type="ECO:0000313" key="2">
    <source>
        <dbReference type="Proteomes" id="UP000758603"/>
    </source>
</evidence>
<gene>
    <name evidence="1" type="ORF">BKA67DRAFT_675580</name>
</gene>
<dbReference type="OrthoDB" id="4851849at2759"/>
<proteinExistence type="predicted"/>
<reference evidence="1" key="1">
    <citation type="journal article" date="2021" name="Nat. Commun.">
        <title>Genetic determinants of endophytism in the Arabidopsis root mycobiome.</title>
        <authorList>
            <person name="Mesny F."/>
            <person name="Miyauchi S."/>
            <person name="Thiergart T."/>
            <person name="Pickel B."/>
            <person name="Atanasova L."/>
            <person name="Karlsson M."/>
            <person name="Huettel B."/>
            <person name="Barry K.W."/>
            <person name="Haridas S."/>
            <person name="Chen C."/>
            <person name="Bauer D."/>
            <person name="Andreopoulos W."/>
            <person name="Pangilinan J."/>
            <person name="LaButti K."/>
            <person name="Riley R."/>
            <person name="Lipzen A."/>
            <person name="Clum A."/>
            <person name="Drula E."/>
            <person name="Henrissat B."/>
            <person name="Kohler A."/>
            <person name="Grigoriev I.V."/>
            <person name="Martin F.M."/>
            <person name="Hacquard S."/>
        </authorList>
    </citation>
    <scope>NUCLEOTIDE SEQUENCE</scope>
    <source>
        <strain evidence="1">MPI-SDFR-AT-0073</strain>
    </source>
</reference>
<organism evidence="1 2">
    <name type="scientific">Truncatella angustata</name>
    <dbReference type="NCBI Taxonomy" id="152316"/>
    <lineage>
        <taxon>Eukaryota</taxon>
        <taxon>Fungi</taxon>
        <taxon>Dikarya</taxon>
        <taxon>Ascomycota</taxon>
        <taxon>Pezizomycotina</taxon>
        <taxon>Sordariomycetes</taxon>
        <taxon>Xylariomycetidae</taxon>
        <taxon>Amphisphaeriales</taxon>
        <taxon>Sporocadaceae</taxon>
        <taxon>Truncatella</taxon>
    </lineage>
</organism>
<dbReference type="Pfam" id="PF14441">
    <property type="entry name" value="OTT_1508_deam"/>
    <property type="match status" value="1"/>
</dbReference>
<name>A0A9P8UNS0_9PEZI</name>
<accession>A0A9P8UNS0</accession>
<dbReference type="AlphaFoldDB" id="A0A9P8UNS0"/>
<dbReference type="GeneID" id="70137673"/>
<dbReference type="InterPro" id="IPR027796">
    <property type="entry name" value="OTT_1508_deam-like"/>
</dbReference>
<keyword evidence="2" id="KW-1185">Reference proteome</keyword>
<protein>
    <submittedName>
        <fullName evidence="1">Uncharacterized protein</fullName>
    </submittedName>
</protein>